<evidence type="ECO:0000256" key="2">
    <source>
        <dbReference type="ARBA" id="ARBA00022475"/>
    </source>
</evidence>
<comment type="similarity">
    <text evidence="6">Belongs to the TVP38/TMEM64 family.</text>
</comment>
<keyword evidence="2 6" id="KW-1003">Cell membrane</keyword>
<evidence type="ECO:0000256" key="6">
    <source>
        <dbReference type="RuleBase" id="RU366058"/>
    </source>
</evidence>
<dbReference type="InterPro" id="IPR032816">
    <property type="entry name" value="VTT_dom"/>
</dbReference>
<dbReference type="RefSeq" id="WP_172357472.1">
    <property type="nucleotide sequence ID" value="NZ_CP053661.1"/>
</dbReference>
<comment type="caution">
    <text evidence="6">Lacks conserved residue(s) required for the propagation of feature annotation.</text>
</comment>
<keyword evidence="4 6" id="KW-1133">Transmembrane helix</keyword>
<evidence type="ECO:0000256" key="1">
    <source>
        <dbReference type="ARBA" id="ARBA00004651"/>
    </source>
</evidence>
<keyword evidence="3 6" id="KW-0812">Transmembrane</keyword>
<accession>A0A6M8BGY4</accession>
<dbReference type="KEGG" id="theu:HPC62_16545"/>
<comment type="subcellular location">
    <subcellularLocation>
        <location evidence="1 6">Cell membrane</location>
        <topology evidence="1 6">Multi-pass membrane protein</topology>
    </subcellularLocation>
</comment>
<feature type="transmembrane region" description="Helical" evidence="6">
    <location>
        <begin position="52"/>
        <end position="73"/>
    </location>
</feature>
<dbReference type="AlphaFoldDB" id="A0A6M8BGY4"/>
<feature type="compositionally biased region" description="Low complexity" evidence="7">
    <location>
        <begin position="249"/>
        <end position="261"/>
    </location>
</feature>
<evidence type="ECO:0000313" key="10">
    <source>
        <dbReference type="Proteomes" id="UP000505210"/>
    </source>
</evidence>
<feature type="region of interest" description="Disordered" evidence="7">
    <location>
        <begin position="249"/>
        <end position="274"/>
    </location>
</feature>
<proteinExistence type="inferred from homology"/>
<gene>
    <name evidence="9" type="ORF">HPC62_16545</name>
</gene>
<keyword evidence="5 6" id="KW-0472">Membrane</keyword>
<feature type="transmembrane region" description="Helical" evidence="6">
    <location>
        <begin position="146"/>
        <end position="167"/>
    </location>
</feature>
<keyword evidence="10" id="KW-1185">Reference proteome</keyword>
<evidence type="ECO:0000256" key="5">
    <source>
        <dbReference type="ARBA" id="ARBA00023136"/>
    </source>
</evidence>
<dbReference type="InterPro" id="IPR015414">
    <property type="entry name" value="TMEM64"/>
</dbReference>
<reference evidence="9 10" key="1">
    <citation type="submission" date="2020-05" db="EMBL/GenBank/DDBJ databases">
        <title>Complete genome sequence of of a novel Thermoleptolyngbya strain isolated from hot springs of Ganzi, Sichuan China.</title>
        <authorList>
            <person name="Tang J."/>
            <person name="Daroch M."/>
            <person name="Li L."/>
            <person name="Waleron K."/>
            <person name="Waleron M."/>
            <person name="Waleron M."/>
        </authorList>
    </citation>
    <scope>NUCLEOTIDE SEQUENCE [LARGE SCALE GENOMIC DNA]</scope>
    <source>
        <strain evidence="9 10">PKUAC-SCTA183</strain>
    </source>
</reference>
<feature type="transmembrane region" description="Helical" evidence="6">
    <location>
        <begin position="80"/>
        <end position="104"/>
    </location>
</feature>
<evidence type="ECO:0000256" key="4">
    <source>
        <dbReference type="ARBA" id="ARBA00022989"/>
    </source>
</evidence>
<dbReference type="Proteomes" id="UP000505210">
    <property type="component" value="Chromosome"/>
</dbReference>
<dbReference type="EMBL" id="CP053661">
    <property type="protein sequence ID" value="QKD83596.1"/>
    <property type="molecule type" value="Genomic_DNA"/>
</dbReference>
<dbReference type="GO" id="GO:0005886">
    <property type="term" value="C:plasma membrane"/>
    <property type="evidence" value="ECO:0007669"/>
    <property type="project" value="UniProtKB-SubCell"/>
</dbReference>
<evidence type="ECO:0000256" key="7">
    <source>
        <dbReference type="SAM" id="MobiDB-lite"/>
    </source>
</evidence>
<protein>
    <recommendedName>
        <fullName evidence="6">TVP38/TMEM64 family membrane protein</fullName>
    </recommendedName>
</protein>
<dbReference type="PANTHER" id="PTHR12677:SF59">
    <property type="entry name" value="GOLGI APPARATUS MEMBRANE PROTEIN TVP38-RELATED"/>
    <property type="match status" value="1"/>
</dbReference>
<dbReference type="Pfam" id="PF09335">
    <property type="entry name" value="VTT_dom"/>
    <property type="match status" value="1"/>
</dbReference>
<name>A0A6M8BGY4_9CYAN</name>
<feature type="domain" description="VTT" evidence="8">
    <location>
        <begin position="68"/>
        <end position="185"/>
    </location>
</feature>
<organism evidence="9 10">
    <name type="scientific">Thermoleptolyngbya sichuanensis A183</name>
    <dbReference type="NCBI Taxonomy" id="2737172"/>
    <lineage>
        <taxon>Bacteria</taxon>
        <taxon>Bacillati</taxon>
        <taxon>Cyanobacteriota</taxon>
        <taxon>Cyanophyceae</taxon>
        <taxon>Oculatellales</taxon>
        <taxon>Oculatellaceae</taxon>
        <taxon>Thermoleptolyngbya</taxon>
        <taxon>Thermoleptolyngbya sichuanensis</taxon>
    </lineage>
</organism>
<evidence type="ECO:0000256" key="3">
    <source>
        <dbReference type="ARBA" id="ARBA00022692"/>
    </source>
</evidence>
<dbReference type="PANTHER" id="PTHR12677">
    <property type="entry name" value="GOLGI APPARATUS MEMBRANE PROTEIN TVP38-RELATED"/>
    <property type="match status" value="1"/>
</dbReference>
<evidence type="ECO:0000259" key="8">
    <source>
        <dbReference type="Pfam" id="PF09335"/>
    </source>
</evidence>
<feature type="transmembrane region" description="Helical" evidence="6">
    <location>
        <begin position="217"/>
        <end position="237"/>
    </location>
</feature>
<evidence type="ECO:0000313" key="9">
    <source>
        <dbReference type="EMBL" id="QKD83596.1"/>
    </source>
</evidence>
<sequence length="274" mass="29928">MRRSPIRKSRYWLLAMLGLSLSAALAIATQHVNLPVLLANFLLWVKNLGTTGILAFILIYNLATLLFIPASLLTLGGGALYGIVWGTVYVLLASTLGAVFAFMIGRYVARGWICQWIQAHPQFQAIDAAIAQQGLKIVFLTRLSPLFPFNLLNYLFGITCVSLKDYVIGSLGMIPGTFLYVYFGSLVGDVAALHMPLDMPLDMPEEVSLSMRVAYGSVRLLGLFATIAVTVQITRIARRSLRQSLAQSLSQSLPQSPSSSPFPAPRDSSHDSIH</sequence>